<evidence type="ECO:0000313" key="2">
    <source>
        <dbReference type="EMBL" id="ORX73618.1"/>
    </source>
</evidence>
<dbReference type="RefSeq" id="XP_040746829.1">
    <property type="nucleotide sequence ID" value="XM_040885926.1"/>
</dbReference>
<keyword evidence="1" id="KW-0472">Membrane</keyword>
<organism evidence="2 3">
    <name type="scientific">Linderina pennispora</name>
    <dbReference type="NCBI Taxonomy" id="61395"/>
    <lineage>
        <taxon>Eukaryota</taxon>
        <taxon>Fungi</taxon>
        <taxon>Fungi incertae sedis</taxon>
        <taxon>Zoopagomycota</taxon>
        <taxon>Kickxellomycotina</taxon>
        <taxon>Kickxellomycetes</taxon>
        <taxon>Kickxellales</taxon>
        <taxon>Kickxellaceae</taxon>
        <taxon>Linderina</taxon>
    </lineage>
</organism>
<protein>
    <submittedName>
        <fullName evidence="2">Uncharacterized protein</fullName>
    </submittedName>
</protein>
<feature type="transmembrane region" description="Helical" evidence="1">
    <location>
        <begin position="181"/>
        <end position="199"/>
    </location>
</feature>
<accession>A0A1Y1WJW1</accession>
<reference evidence="2 3" key="1">
    <citation type="submission" date="2016-07" db="EMBL/GenBank/DDBJ databases">
        <title>Pervasive Adenine N6-methylation of Active Genes in Fungi.</title>
        <authorList>
            <consortium name="DOE Joint Genome Institute"/>
            <person name="Mondo S.J."/>
            <person name="Dannebaum R.O."/>
            <person name="Kuo R.C."/>
            <person name="Labutti K."/>
            <person name="Haridas S."/>
            <person name="Kuo A."/>
            <person name="Salamov A."/>
            <person name="Ahrendt S.R."/>
            <person name="Lipzen A."/>
            <person name="Sullivan W."/>
            <person name="Andreopoulos W.B."/>
            <person name="Clum A."/>
            <person name="Lindquist E."/>
            <person name="Daum C."/>
            <person name="Ramamoorthy G.K."/>
            <person name="Gryganskyi A."/>
            <person name="Culley D."/>
            <person name="Magnuson J.K."/>
            <person name="James T.Y."/>
            <person name="O'Malley M.A."/>
            <person name="Stajich J.E."/>
            <person name="Spatafora J.W."/>
            <person name="Visel A."/>
            <person name="Grigoriev I.V."/>
        </authorList>
    </citation>
    <scope>NUCLEOTIDE SEQUENCE [LARGE SCALE GENOMIC DNA]</scope>
    <source>
        <strain evidence="2 3">ATCC 12442</strain>
    </source>
</reference>
<keyword evidence="1" id="KW-0812">Transmembrane</keyword>
<name>A0A1Y1WJW1_9FUNG</name>
<proteinExistence type="predicted"/>
<comment type="caution">
    <text evidence="2">The sequence shown here is derived from an EMBL/GenBank/DDBJ whole genome shotgun (WGS) entry which is preliminary data.</text>
</comment>
<evidence type="ECO:0000313" key="3">
    <source>
        <dbReference type="Proteomes" id="UP000193922"/>
    </source>
</evidence>
<dbReference type="OrthoDB" id="5583274at2759"/>
<dbReference type="EMBL" id="MCFD01000001">
    <property type="protein sequence ID" value="ORX73618.1"/>
    <property type="molecule type" value="Genomic_DNA"/>
</dbReference>
<dbReference type="Proteomes" id="UP000193922">
    <property type="component" value="Unassembled WGS sequence"/>
</dbReference>
<gene>
    <name evidence="2" type="ORF">DL89DRAFT_263658</name>
</gene>
<keyword evidence="1" id="KW-1133">Transmembrane helix</keyword>
<sequence length="237" mass="26989">DFRLSRVRRWWLYYCRGIIMIPEPRAQRFLVTDPRIQQVDHDDHTNINRIAVIIATAVPLVAIIVWCSYKDRPFREYHHAILGLATAISFTSAVILSPGFIDICAPTPEVYRKAFLNCHGKLYHSMRYYPYVSSALSSSSMGYLGLYFSKELGLHLHPSVRQRLQRTNGYRGAEYSRPGQTLVWFVCILPYAAGMAYPAVQIEHRGGGRGWEVVCGIIIGTIFAVWGHVLYVADIIP</sequence>
<feature type="transmembrane region" description="Helical" evidence="1">
    <location>
        <begin position="50"/>
        <end position="69"/>
    </location>
</feature>
<dbReference type="GeneID" id="63802574"/>
<evidence type="ECO:0000256" key="1">
    <source>
        <dbReference type="SAM" id="Phobius"/>
    </source>
</evidence>
<keyword evidence="3" id="KW-1185">Reference proteome</keyword>
<feature type="transmembrane region" description="Helical" evidence="1">
    <location>
        <begin position="81"/>
        <end position="101"/>
    </location>
</feature>
<feature type="transmembrane region" description="Helical" evidence="1">
    <location>
        <begin position="211"/>
        <end position="233"/>
    </location>
</feature>
<dbReference type="AlphaFoldDB" id="A0A1Y1WJW1"/>
<feature type="non-terminal residue" evidence="2">
    <location>
        <position position="1"/>
    </location>
</feature>